<comment type="caution">
    <text evidence="1">The sequence shown here is derived from an EMBL/GenBank/DDBJ whole genome shotgun (WGS) entry which is preliminary data.</text>
</comment>
<protein>
    <submittedName>
        <fullName evidence="1">Uncharacterized protein</fullName>
    </submittedName>
</protein>
<sequence length="85" mass="9938">MQSKTELQQYIDAEVSKRFGDRPTPRIADASTPEREGVRERLGFNRNAKPKLVCDRYAEFTRNYPAHIINNSHIEAIDYARRKMV</sequence>
<reference evidence="1" key="1">
    <citation type="journal article" date="2015" name="Nature">
        <title>Complex archaea that bridge the gap between prokaryotes and eukaryotes.</title>
        <authorList>
            <person name="Spang A."/>
            <person name="Saw J.H."/>
            <person name="Jorgensen S.L."/>
            <person name="Zaremba-Niedzwiedzka K."/>
            <person name="Martijn J."/>
            <person name="Lind A.E."/>
            <person name="van Eijk R."/>
            <person name="Schleper C."/>
            <person name="Guy L."/>
            <person name="Ettema T.J."/>
        </authorList>
    </citation>
    <scope>NUCLEOTIDE SEQUENCE</scope>
</reference>
<proteinExistence type="predicted"/>
<name>A0A0F9GEV9_9ZZZZ</name>
<evidence type="ECO:0000313" key="1">
    <source>
        <dbReference type="EMBL" id="KKL97273.1"/>
    </source>
</evidence>
<accession>A0A0F9GEV9</accession>
<dbReference type="AlphaFoldDB" id="A0A0F9GEV9"/>
<dbReference type="EMBL" id="LAZR01018206">
    <property type="protein sequence ID" value="KKL97273.1"/>
    <property type="molecule type" value="Genomic_DNA"/>
</dbReference>
<gene>
    <name evidence="1" type="ORF">LCGC14_1836160</name>
</gene>
<organism evidence="1">
    <name type="scientific">marine sediment metagenome</name>
    <dbReference type="NCBI Taxonomy" id="412755"/>
    <lineage>
        <taxon>unclassified sequences</taxon>
        <taxon>metagenomes</taxon>
        <taxon>ecological metagenomes</taxon>
    </lineage>
</organism>